<evidence type="ECO:0000259" key="1">
    <source>
        <dbReference type="SMART" id="SM00235"/>
    </source>
</evidence>
<name>A0ABS5N0S6_9PSED</name>
<dbReference type="EMBL" id="JAGYHF010000007">
    <property type="protein sequence ID" value="MBS4079887.1"/>
    <property type="molecule type" value="Genomic_DNA"/>
</dbReference>
<dbReference type="Proteomes" id="UP000676035">
    <property type="component" value="Unassembled WGS sequence"/>
</dbReference>
<protein>
    <submittedName>
        <fullName evidence="2">Peptidase M12</fullName>
    </submittedName>
</protein>
<dbReference type="SUPFAM" id="SSF55486">
    <property type="entry name" value="Metalloproteases ('zincins'), catalytic domain"/>
    <property type="match status" value="1"/>
</dbReference>
<proteinExistence type="predicted"/>
<evidence type="ECO:0000313" key="3">
    <source>
        <dbReference type="Proteomes" id="UP000676035"/>
    </source>
</evidence>
<dbReference type="SMART" id="SM00235">
    <property type="entry name" value="ZnMc"/>
    <property type="match status" value="1"/>
</dbReference>
<keyword evidence="3" id="KW-1185">Reference proteome</keyword>
<dbReference type="InterPro" id="IPR006026">
    <property type="entry name" value="Peptidase_Metallo"/>
</dbReference>
<comment type="caution">
    <text evidence="2">The sequence shown here is derived from an EMBL/GenBank/DDBJ whole genome shotgun (WGS) entry which is preliminary data.</text>
</comment>
<gene>
    <name evidence="2" type="ORF">KFS80_16490</name>
</gene>
<dbReference type="CDD" id="cd04327">
    <property type="entry name" value="ZnMc_MMP_like_3"/>
    <property type="match status" value="1"/>
</dbReference>
<dbReference type="InterPro" id="IPR024079">
    <property type="entry name" value="MetalloPept_cat_dom_sf"/>
</dbReference>
<accession>A0ABS5N0S6</accession>
<feature type="domain" description="Peptidase metallopeptidase" evidence="1">
    <location>
        <begin position="45"/>
        <end position="181"/>
    </location>
</feature>
<dbReference type="RefSeq" id="WP_159813083.1">
    <property type="nucleotide sequence ID" value="NZ_JAGYHF010000007.1"/>
</dbReference>
<sequence length="242" mass="28065">MNNLQDCKLLQWPDDLAAYEMAIKENPANATFASGGRRKRSLINYSKLWANGRTLTIAFIDDVDPDHKRKIMEAAVRWIPYVNLSFEFVDDLQGDIRIATKNNYNSSMLGTDALLIHPDWPTMNLGVKPDHEDFETIVTHEFGHALGAMHEHQHPQADIPWDKPKVYDYYQNREMGPLTPEQVDFNLFTPFNTLEAIYTEYDRKSIMHHPVSNDLTLGDWENPINREISKKDIKMMSLLYPQ</sequence>
<dbReference type="Gene3D" id="3.40.390.10">
    <property type="entry name" value="Collagenase (Catalytic Domain)"/>
    <property type="match status" value="1"/>
</dbReference>
<evidence type="ECO:0000313" key="2">
    <source>
        <dbReference type="EMBL" id="MBS4079887.1"/>
    </source>
</evidence>
<reference evidence="2 3" key="1">
    <citation type="submission" date="2021-04" db="EMBL/GenBank/DDBJ databases">
        <title>Pseudomonas rustica sp. nov. isolated from raw milk.</title>
        <authorList>
            <person name="Fiedler G."/>
            <person name="Gieschler S."/>
            <person name="Kabisch J."/>
            <person name="Grimmler C."/>
            <person name="Brinks E."/>
            <person name="Wagner N."/>
            <person name="Hetzer B."/>
            <person name="Franz C.M.A.P."/>
            <person name="Boehnlein C."/>
        </authorList>
    </citation>
    <scope>NUCLEOTIDE SEQUENCE [LARGE SCALE GENOMIC DNA]</scope>
    <source>
        <strain evidence="2 3">MBT-4</strain>
    </source>
</reference>
<organism evidence="2 3">
    <name type="scientific">Pseudomonas rustica</name>
    <dbReference type="NCBI Taxonomy" id="2827099"/>
    <lineage>
        <taxon>Bacteria</taxon>
        <taxon>Pseudomonadati</taxon>
        <taxon>Pseudomonadota</taxon>
        <taxon>Gammaproteobacteria</taxon>
        <taxon>Pseudomonadales</taxon>
        <taxon>Pseudomonadaceae</taxon>
        <taxon>Pseudomonas</taxon>
    </lineage>
</organism>